<dbReference type="AlphaFoldDB" id="A0A812Y5T6"/>
<dbReference type="Gene3D" id="3.90.550.10">
    <property type="entry name" value="Spore Coat Polysaccharide Biosynthesis Protein SpsA, Chain A"/>
    <property type="match status" value="1"/>
</dbReference>
<evidence type="ECO:0000313" key="8">
    <source>
        <dbReference type="EMBL" id="CAE7761949.1"/>
    </source>
</evidence>
<gene>
    <name evidence="8" type="primary">gly-9</name>
    <name evidence="8" type="ORF">SPIL2461_LOCUS22250</name>
</gene>
<evidence type="ECO:0000256" key="4">
    <source>
        <dbReference type="ARBA" id="ARBA00022679"/>
    </source>
</evidence>
<keyword evidence="9" id="KW-1185">Reference proteome</keyword>
<keyword evidence="6" id="KW-1015">Disulfide bond</keyword>
<keyword evidence="3" id="KW-0328">Glycosyltransferase</keyword>
<proteinExistence type="predicted"/>
<comment type="cofactor">
    <cofactor evidence="1">
        <name>Mn(2+)</name>
        <dbReference type="ChEBI" id="CHEBI:29035"/>
    </cofactor>
</comment>
<evidence type="ECO:0000256" key="5">
    <source>
        <dbReference type="ARBA" id="ARBA00022723"/>
    </source>
</evidence>
<evidence type="ECO:0000256" key="3">
    <source>
        <dbReference type="ARBA" id="ARBA00022676"/>
    </source>
</evidence>
<name>A0A812Y5T6_SYMPI</name>
<keyword evidence="5" id="KW-0479">Metal-binding</keyword>
<accession>A0A812Y5T6</accession>
<sequence>FLMLGGYDQEMRLYGGEEMEISFRTWMCGGAIEHVPCSHVGHVFRTPKYWQGQVYEVPGEEIARNKLRAAEVWLDDYKKLMQYATMLLPKRLSLGDVSARKSLRQRLGCAGFE</sequence>
<dbReference type="GO" id="GO:0046872">
    <property type="term" value="F:metal ion binding"/>
    <property type="evidence" value="ECO:0007669"/>
    <property type="project" value="UniProtKB-KW"/>
</dbReference>
<reference evidence="8" key="1">
    <citation type="submission" date="2021-02" db="EMBL/GenBank/DDBJ databases">
        <authorList>
            <person name="Dougan E. K."/>
            <person name="Rhodes N."/>
            <person name="Thang M."/>
            <person name="Chan C."/>
        </authorList>
    </citation>
    <scope>NUCLEOTIDE SEQUENCE</scope>
</reference>
<dbReference type="GO" id="GO:0004653">
    <property type="term" value="F:polypeptide N-acetylgalactosaminyltransferase activity"/>
    <property type="evidence" value="ECO:0007669"/>
    <property type="project" value="TreeGrafter"/>
</dbReference>
<evidence type="ECO:0000256" key="2">
    <source>
        <dbReference type="ARBA" id="ARBA00004922"/>
    </source>
</evidence>
<comment type="caution">
    <text evidence="8">The sequence shown here is derived from an EMBL/GenBank/DDBJ whole genome shotgun (WGS) entry which is preliminary data.</text>
</comment>
<dbReference type="Proteomes" id="UP000649617">
    <property type="component" value="Unassembled WGS sequence"/>
</dbReference>
<dbReference type="GO" id="GO:0005794">
    <property type="term" value="C:Golgi apparatus"/>
    <property type="evidence" value="ECO:0007669"/>
    <property type="project" value="TreeGrafter"/>
</dbReference>
<dbReference type="PANTHER" id="PTHR11675:SF68">
    <property type="entry name" value="N-ACETYLGALACTOSAMINYLTRANSFERASE 7"/>
    <property type="match status" value="1"/>
</dbReference>
<evidence type="ECO:0000313" key="9">
    <source>
        <dbReference type="Proteomes" id="UP000649617"/>
    </source>
</evidence>
<dbReference type="OrthoDB" id="441896at2759"/>
<protein>
    <submittedName>
        <fullName evidence="8">Gly-9 protein</fullName>
    </submittedName>
</protein>
<keyword evidence="7" id="KW-0464">Manganese</keyword>
<dbReference type="PANTHER" id="PTHR11675">
    <property type="entry name" value="N-ACETYLGALACTOSAMINYLTRANSFERASE"/>
    <property type="match status" value="1"/>
</dbReference>
<comment type="pathway">
    <text evidence="2">Protein modification; protein glycosylation.</text>
</comment>
<dbReference type="SUPFAM" id="SSF53448">
    <property type="entry name" value="Nucleotide-diphospho-sugar transferases"/>
    <property type="match status" value="1"/>
</dbReference>
<feature type="non-terminal residue" evidence="8">
    <location>
        <position position="113"/>
    </location>
</feature>
<dbReference type="InterPro" id="IPR029044">
    <property type="entry name" value="Nucleotide-diphossugar_trans"/>
</dbReference>
<organism evidence="8 9">
    <name type="scientific">Symbiodinium pilosum</name>
    <name type="common">Dinoflagellate</name>
    <dbReference type="NCBI Taxonomy" id="2952"/>
    <lineage>
        <taxon>Eukaryota</taxon>
        <taxon>Sar</taxon>
        <taxon>Alveolata</taxon>
        <taxon>Dinophyceae</taxon>
        <taxon>Suessiales</taxon>
        <taxon>Symbiodiniaceae</taxon>
        <taxon>Symbiodinium</taxon>
    </lineage>
</organism>
<dbReference type="GO" id="GO:0006493">
    <property type="term" value="P:protein O-linked glycosylation"/>
    <property type="evidence" value="ECO:0007669"/>
    <property type="project" value="TreeGrafter"/>
</dbReference>
<evidence type="ECO:0000256" key="1">
    <source>
        <dbReference type="ARBA" id="ARBA00001936"/>
    </source>
</evidence>
<feature type="non-terminal residue" evidence="8">
    <location>
        <position position="1"/>
    </location>
</feature>
<evidence type="ECO:0000256" key="7">
    <source>
        <dbReference type="ARBA" id="ARBA00023211"/>
    </source>
</evidence>
<keyword evidence="4" id="KW-0808">Transferase</keyword>
<dbReference type="EMBL" id="CAJNIZ010047083">
    <property type="protein sequence ID" value="CAE7761949.1"/>
    <property type="molecule type" value="Genomic_DNA"/>
</dbReference>
<evidence type="ECO:0000256" key="6">
    <source>
        <dbReference type="ARBA" id="ARBA00023157"/>
    </source>
</evidence>